<proteinExistence type="predicted"/>
<evidence type="ECO:0000313" key="1">
    <source>
        <dbReference type="EMBL" id="MCI81920.1"/>
    </source>
</evidence>
<dbReference type="EMBL" id="LXQA011030784">
    <property type="protein sequence ID" value="MCI81920.1"/>
    <property type="molecule type" value="Genomic_DNA"/>
</dbReference>
<name>A0A392V649_9FABA</name>
<organism evidence="1 2">
    <name type="scientific">Trifolium medium</name>
    <dbReference type="NCBI Taxonomy" id="97028"/>
    <lineage>
        <taxon>Eukaryota</taxon>
        <taxon>Viridiplantae</taxon>
        <taxon>Streptophyta</taxon>
        <taxon>Embryophyta</taxon>
        <taxon>Tracheophyta</taxon>
        <taxon>Spermatophyta</taxon>
        <taxon>Magnoliopsida</taxon>
        <taxon>eudicotyledons</taxon>
        <taxon>Gunneridae</taxon>
        <taxon>Pentapetalae</taxon>
        <taxon>rosids</taxon>
        <taxon>fabids</taxon>
        <taxon>Fabales</taxon>
        <taxon>Fabaceae</taxon>
        <taxon>Papilionoideae</taxon>
        <taxon>50 kb inversion clade</taxon>
        <taxon>NPAAA clade</taxon>
        <taxon>Hologalegina</taxon>
        <taxon>IRL clade</taxon>
        <taxon>Trifolieae</taxon>
        <taxon>Trifolium</taxon>
    </lineage>
</organism>
<reference evidence="1 2" key="1">
    <citation type="journal article" date="2018" name="Front. Plant Sci.">
        <title>Red Clover (Trifolium pratense) and Zigzag Clover (T. medium) - A Picture of Genomic Similarities and Differences.</title>
        <authorList>
            <person name="Dluhosova J."/>
            <person name="Istvanek J."/>
            <person name="Nedelnik J."/>
            <person name="Repkova J."/>
        </authorList>
    </citation>
    <scope>NUCLEOTIDE SEQUENCE [LARGE SCALE GENOMIC DNA]</scope>
    <source>
        <strain evidence="2">cv. 10/8</strain>
        <tissue evidence="1">Leaf</tissue>
    </source>
</reference>
<sequence>ASPHRLLKPDPDVITFVGMIHSSGPCFVERFALPSSSIKVFPKHFSNIAMRLS</sequence>
<accession>A0A392V649</accession>
<keyword evidence="2" id="KW-1185">Reference proteome</keyword>
<evidence type="ECO:0000313" key="2">
    <source>
        <dbReference type="Proteomes" id="UP000265520"/>
    </source>
</evidence>
<feature type="non-terminal residue" evidence="1">
    <location>
        <position position="1"/>
    </location>
</feature>
<protein>
    <submittedName>
        <fullName evidence="1">Uncharacterized protein</fullName>
    </submittedName>
</protein>
<dbReference type="AlphaFoldDB" id="A0A392V649"/>
<dbReference type="Proteomes" id="UP000265520">
    <property type="component" value="Unassembled WGS sequence"/>
</dbReference>
<comment type="caution">
    <text evidence="1">The sequence shown here is derived from an EMBL/GenBank/DDBJ whole genome shotgun (WGS) entry which is preliminary data.</text>
</comment>